<evidence type="ECO:0000313" key="2">
    <source>
        <dbReference type="Proteomes" id="UP001056120"/>
    </source>
</evidence>
<keyword evidence="2" id="KW-1185">Reference proteome</keyword>
<reference evidence="2" key="1">
    <citation type="journal article" date="2022" name="Mol. Ecol. Resour.">
        <title>The genomes of chicory, endive, great burdock and yacon provide insights into Asteraceae palaeo-polyploidization history and plant inulin production.</title>
        <authorList>
            <person name="Fan W."/>
            <person name="Wang S."/>
            <person name="Wang H."/>
            <person name="Wang A."/>
            <person name="Jiang F."/>
            <person name="Liu H."/>
            <person name="Zhao H."/>
            <person name="Xu D."/>
            <person name="Zhang Y."/>
        </authorList>
    </citation>
    <scope>NUCLEOTIDE SEQUENCE [LARGE SCALE GENOMIC DNA]</scope>
    <source>
        <strain evidence="2">cv. Yunnan</strain>
    </source>
</reference>
<evidence type="ECO:0000313" key="1">
    <source>
        <dbReference type="EMBL" id="KAI3774354.1"/>
    </source>
</evidence>
<organism evidence="1 2">
    <name type="scientific">Smallanthus sonchifolius</name>
    <dbReference type="NCBI Taxonomy" id="185202"/>
    <lineage>
        <taxon>Eukaryota</taxon>
        <taxon>Viridiplantae</taxon>
        <taxon>Streptophyta</taxon>
        <taxon>Embryophyta</taxon>
        <taxon>Tracheophyta</taxon>
        <taxon>Spermatophyta</taxon>
        <taxon>Magnoliopsida</taxon>
        <taxon>eudicotyledons</taxon>
        <taxon>Gunneridae</taxon>
        <taxon>Pentapetalae</taxon>
        <taxon>asterids</taxon>
        <taxon>campanulids</taxon>
        <taxon>Asterales</taxon>
        <taxon>Asteraceae</taxon>
        <taxon>Asteroideae</taxon>
        <taxon>Heliantheae alliance</taxon>
        <taxon>Millerieae</taxon>
        <taxon>Smallanthus</taxon>
    </lineage>
</organism>
<accession>A0ACB9FSL1</accession>
<comment type="caution">
    <text evidence="1">The sequence shown here is derived from an EMBL/GenBank/DDBJ whole genome shotgun (WGS) entry which is preliminary data.</text>
</comment>
<dbReference type="EMBL" id="CM042033">
    <property type="protein sequence ID" value="KAI3774354.1"/>
    <property type="molecule type" value="Genomic_DNA"/>
</dbReference>
<reference evidence="1 2" key="2">
    <citation type="journal article" date="2022" name="Mol. Ecol. Resour.">
        <title>The genomes of chicory, endive, great burdock and yacon provide insights into Asteraceae paleo-polyploidization history and plant inulin production.</title>
        <authorList>
            <person name="Fan W."/>
            <person name="Wang S."/>
            <person name="Wang H."/>
            <person name="Wang A."/>
            <person name="Jiang F."/>
            <person name="Liu H."/>
            <person name="Zhao H."/>
            <person name="Xu D."/>
            <person name="Zhang Y."/>
        </authorList>
    </citation>
    <scope>NUCLEOTIDE SEQUENCE [LARGE SCALE GENOMIC DNA]</scope>
    <source>
        <strain evidence="2">cv. Yunnan</strain>
        <tissue evidence="1">Leaves</tissue>
    </source>
</reference>
<dbReference type="Proteomes" id="UP001056120">
    <property type="component" value="Linkage Group LG16"/>
</dbReference>
<protein>
    <submittedName>
        <fullName evidence="1">Uncharacterized protein</fullName>
    </submittedName>
</protein>
<gene>
    <name evidence="1" type="ORF">L1987_48906</name>
</gene>
<name>A0ACB9FSL1_9ASTR</name>
<proteinExistence type="predicted"/>
<sequence length="90" mass="10444">MKLFKTVARKTQMTILISDPLKMDFCYKSRCWHLKALCLKNHFSSIYPDCHIDAKVLLYDDSSSEEKILGDPDFVLNFINNIDTKVSFPP</sequence>